<accession>A0A371GNU1</accession>
<proteinExistence type="predicted"/>
<dbReference type="Proteomes" id="UP000257109">
    <property type="component" value="Unassembled WGS sequence"/>
</dbReference>
<sequence>MVWKIHESNGVLGYKQSKGDHTLFFKHSHGRELIVLLVYVDNIIRQLLKKKLSAVFEMKDIGNSIISWEMKWPIQNMAFSFIKQ</sequence>
<evidence type="ECO:0008006" key="3">
    <source>
        <dbReference type="Google" id="ProtNLM"/>
    </source>
</evidence>
<keyword evidence="2" id="KW-1185">Reference proteome</keyword>
<reference evidence="1" key="1">
    <citation type="submission" date="2018-05" db="EMBL/GenBank/DDBJ databases">
        <title>Draft genome of Mucuna pruriens seed.</title>
        <authorList>
            <person name="Nnadi N.E."/>
            <person name="Vos R."/>
            <person name="Hasami M.H."/>
            <person name="Devisetty U.K."/>
            <person name="Aguiy J.C."/>
        </authorList>
    </citation>
    <scope>NUCLEOTIDE SEQUENCE [LARGE SCALE GENOMIC DNA]</scope>
    <source>
        <strain evidence="1">JCA_2017</strain>
    </source>
</reference>
<evidence type="ECO:0000313" key="2">
    <source>
        <dbReference type="Proteomes" id="UP000257109"/>
    </source>
</evidence>
<protein>
    <recommendedName>
        <fullName evidence="3">Reverse transcriptase Ty1/copia-type domain-containing protein</fullName>
    </recommendedName>
</protein>
<gene>
    <name evidence="1" type="ORF">CR513_25675</name>
</gene>
<feature type="non-terminal residue" evidence="1">
    <location>
        <position position="1"/>
    </location>
</feature>
<feature type="non-terminal residue" evidence="1">
    <location>
        <position position="84"/>
    </location>
</feature>
<organism evidence="1 2">
    <name type="scientific">Mucuna pruriens</name>
    <name type="common">Velvet bean</name>
    <name type="synonym">Dolichos pruriens</name>
    <dbReference type="NCBI Taxonomy" id="157652"/>
    <lineage>
        <taxon>Eukaryota</taxon>
        <taxon>Viridiplantae</taxon>
        <taxon>Streptophyta</taxon>
        <taxon>Embryophyta</taxon>
        <taxon>Tracheophyta</taxon>
        <taxon>Spermatophyta</taxon>
        <taxon>Magnoliopsida</taxon>
        <taxon>eudicotyledons</taxon>
        <taxon>Gunneridae</taxon>
        <taxon>Pentapetalae</taxon>
        <taxon>rosids</taxon>
        <taxon>fabids</taxon>
        <taxon>Fabales</taxon>
        <taxon>Fabaceae</taxon>
        <taxon>Papilionoideae</taxon>
        <taxon>50 kb inversion clade</taxon>
        <taxon>NPAAA clade</taxon>
        <taxon>indigoferoid/millettioid clade</taxon>
        <taxon>Phaseoleae</taxon>
        <taxon>Mucuna</taxon>
    </lineage>
</organism>
<dbReference type="AlphaFoldDB" id="A0A371GNU1"/>
<comment type="caution">
    <text evidence="1">The sequence shown here is derived from an EMBL/GenBank/DDBJ whole genome shotgun (WGS) entry which is preliminary data.</text>
</comment>
<evidence type="ECO:0000313" key="1">
    <source>
        <dbReference type="EMBL" id="RDX92232.1"/>
    </source>
</evidence>
<name>A0A371GNU1_MUCPR</name>
<dbReference type="EMBL" id="QJKJ01004920">
    <property type="protein sequence ID" value="RDX92232.1"/>
    <property type="molecule type" value="Genomic_DNA"/>
</dbReference>